<dbReference type="Gene3D" id="3.40.30.10">
    <property type="entry name" value="Glutaredoxin"/>
    <property type="match status" value="1"/>
</dbReference>
<evidence type="ECO:0000313" key="3">
    <source>
        <dbReference type="Proteomes" id="UP000594118"/>
    </source>
</evidence>
<dbReference type="AlphaFoldDB" id="A0A7L9WH41"/>
<organism evidence="2 3">
    <name type="scientific">Pseudooceanicola spongiae</name>
    <dbReference type="NCBI Taxonomy" id="2613965"/>
    <lineage>
        <taxon>Bacteria</taxon>
        <taxon>Pseudomonadati</taxon>
        <taxon>Pseudomonadota</taxon>
        <taxon>Alphaproteobacteria</taxon>
        <taxon>Rhodobacterales</taxon>
        <taxon>Paracoccaceae</taxon>
        <taxon>Pseudooceanicola</taxon>
    </lineage>
</organism>
<dbReference type="Proteomes" id="UP000594118">
    <property type="component" value="Chromosome"/>
</dbReference>
<gene>
    <name evidence="2" type="ORF">F3W81_01865</name>
</gene>
<accession>A0A7L9WH41</accession>
<proteinExistence type="predicted"/>
<dbReference type="GO" id="GO:0016853">
    <property type="term" value="F:isomerase activity"/>
    <property type="evidence" value="ECO:0007669"/>
    <property type="project" value="UniProtKB-KW"/>
</dbReference>
<keyword evidence="3" id="KW-1185">Reference proteome</keyword>
<reference evidence="2 3" key="1">
    <citation type="submission" date="2019-10" db="EMBL/GenBank/DDBJ databases">
        <title>Pseudopuniceibacterium sp. HQ09 islated from Antarctica.</title>
        <authorList>
            <person name="Liao L."/>
            <person name="Su S."/>
            <person name="Chen B."/>
            <person name="Yu Y."/>
        </authorList>
    </citation>
    <scope>NUCLEOTIDE SEQUENCE [LARGE SCALE GENOMIC DNA]</scope>
    <source>
        <strain evidence="2 3">HQ09</strain>
    </source>
</reference>
<name>A0A7L9WH41_9RHOB</name>
<evidence type="ECO:0000313" key="2">
    <source>
        <dbReference type="EMBL" id="QOL79675.1"/>
    </source>
</evidence>
<protein>
    <submittedName>
        <fullName evidence="2">Protein-disulfide isomerase</fullName>
    </submittedName>
</protein>
<dbReference type="RefSeq" id="WP_193081972.1">
    <property type="nucleotide sequence ID" value="NZ_CP045201.1"/>
</dbReference>
<dbReference type="CDD" id="cd03025">
    <property type="entry name" value="DsbA_FrnE_like"/>
    <property type="match status" value="1"/>
</dbReference>
<evidence type="ECO:0000259" key="1">
    <source>
        <dbReference type="Pfam" id="PF01323"/>
    </source>
</evidence>
<dbReference type="SUPFAM" id="SSF52833">
    <property type="entry name" value="Thioredoxin-like"/>
    <property type="match status" value="1"/>
</dbReference>
<feature type="domain" description="DSBA-like thioredoxin" evidence="1">
    <location>
        <begin position="11"/>
        <end position="197"/>
    </location>
</feature>
<dbReference type="EMBL" id="CP045201">
    <property type="protein sequence ID" value="QOL79675.1"/>
    <property type="molecule type" value="Genomic_DNA"/>
</dbReference>
<dbReference type="Pfam" id="PF01323">
    <property type="entry name" value="DSBA"/>
    <property type="match status" value="1"/>
</dbReference>
<dbReference type="GO" id="GO:0016491">
    <property type="term" value="F:oxidoreductase activity"/>
    <property type="evidence" value="ECO:0007669"/>
    <property type="project" value="InterPro"/>
</dbReference>
<sequence length="219" mass="23643">MTQPLQFTYLFDPLCGWCYASAPALKRVAETHADHLRMMPTGLFVEPRPVAAIADHARRNDGRIQELTGQRFTEAYHQGVMRAPGGVFSSQALTRALVALGQIDPALEPRFLHAAQTARYVDGQDTSRAAVVADIAVRVAGDAGVEIDPFAFRAKVADDPAREVETDRRIAEGRATMSRHGVQGIPQLIVTDERGARVLDSQILYAGGDAVLAAIGEPA</sequence>
<dbReference type="KEGG" id="pshq:F3W81_01865"/>
<dbReference type="InterPro" id="IPR036249">
    <property type="entry name" value="Thioredoxin-like_sf"/>
</dbReference>
<keyword evidence="2" id="KW-0413">Isomerase</keyword>
<dbReference type="InterPro" id="IPR001853">
    <property type="entry name" value="DSBA-like_thioredoxin_dom"/>
</dbReference>